<evidence type="ECO:0000256" key="1">
    <source>
        <dbReference type="SAM" id="MobiDB-lite"/>
    </source>
</evidence>
<reference evidence="3" key="1">
    <citation type="journal article" date="2019" name="Int. J. Syst. Evol. Microbiol.">
        <title>The Global Catalogue of Microorganisms (GCM) 10K type strain sequencing project: providing services to taxonomists for standard genome sequencing and annotation.</title>
        <authorList>
            <consortium name="The Broad Institute Genomics Platform"/>
            <consortium name="The Broad Institute Genome Sequencing Center for Infectious Disease"/>
            <person name="Wu L."/>
            <person name="Ma J."/>
        </authorList>
    </citation>
    <scope>NUCLEOTIDE SEQUENCE [LARGE SCALE GENOMIC DNA]</scope>
    <source>
        <strain evidence="3">CGMCC 4.7237</strain>
    </source>
</reference>
<evidence type="ECO:0000313" key="3">
    <source>
        <dbReference type="Proteomes" id="UP001595765"/>
    </source>
</evidence>
<gene>
    <name evidence="2" type="ORF">ACFO3J_27290</name>
</gene>
<comment type="caution">
    <text evidence="2">The sequence shown here is derived from an EMBL/GenBank/DDBJ whole genome shotgun (WGS) entry which is preliminary data.</text>
</comment>
<sequence>MLPNPDFELYDNAGRTTEQINAAKTGVPTHDDLRRWSVKEGSVPEPAGPAITAWTDRLHDAEPSEVAQLILLTTTDPNGILPRLHEFLEAAADKLQQAGAGEAAANLTGIVSRLGELDEDLYYMTVDAWEEINAAQRRTSAATRTSPAAGTRPTTAAPAADRQPAPPPAPPRPDNPRNR</sequence>
<feature type="compositionally biased region" description="Low complexity" evidence="1">
    <location>
        <begin position="135"/>
        <end position="163"/>
    </location>
</feature>
<accession>A0ABV8HT07</accession>
<feature type="compositionally biased region" description="Pro residues" evidence="1">
    <location>
        <begin position="164"/>
        <end position="173"/>
    </location>
</feature>
<protein>
    <submittedName>
        <fullName evidence="2">Uncharacterized protein</fullName>
    </submittedName>
</protein>
<name>A0ABV8HT07_9ACTN</name>
<evidence type="ECO:0000313" key="2">
    <source>
        <dbReference type="EMBL" id="MFC4035148.1"/>
    </source>
</evidence>
<proteinExistence type="predicted"/>
<organism evidence="2 3">
    <name type="scientific">Streptomyces polygonati</name>
    <dbReference type="NCBI Taxonomy" id="1617087"/>
    <lineage>
        <taxon>Bacteria</taxon>
        <taxon>Bacillati</taxon>
        <taxon>Actinomycetota</taxon>
        <taxon>Actinomycetes</taxon>
        <taxon>Kitasatosporales</taxon>
        <taxon>Streptomycetaceae</taxon>
        <taxon>Streptomyces</taxon>
    </lineage>
</organism>
<keyword evidence="3" id="KW-1185">Reference proteome</keyword>
<dbReference type="RefSeq" id="WP_386434602.1">
    <property type="nucleotide sequence ID" value="NZ_JBHSBB010000021.1"/>
</dbReference>
<feature type="region of interest" description="Disordered" evidence="1">
    <location>
        <begin position="135"/>
        <end position="179"/>
    </location>
</feature>
<dbReference type="EMBL" id="JBHSBB010000021">
    <property type="protein sequence ID" value="MFC4035148.1"/>
    <property type="molecule type" value="Genomic_DNA"/>
</dbReference>
<dbReference type="Proteomes" id="UP001595765">
    <property type="component" value="Unassembled WGS sequence"/>
</dbReference>